<gene>
    <name evidence="2" type="ORF">IMCC3135_21940</name>
</gene>
<evidence type="ECO:0000313" key="3">
    <source>
        <dbReference type="Proteomes" id="UP000250079"/>
    </source>
</evidence>
<dbReference type="Proteomes" id="UP000250079">
    <property type="component" value="Chromosome"/>
</dbReference>
<dbReference type="AlphaFoldDB" id="A0A2Z2NZX8"/>
<keyword evidence="3" id="KW-1185">Reference proteome</keyword>
<keyword evidence="1" id="KW-0812">Transmembrane</keyword>
<name>A0A2Z2NZX8_9GAMM</name>
<keyword evidence="1" id="KW-1133">Transmembrane helix</keyword>
<dbReference type="RefSeq" id="WP_088919490.1">
    <property type="nucleotide sequence ID" value="NZ_CP018632.1"/>
</dbReference>
<sequence>MRRPARALESVKAGEAVKVEIDSAACARCARGQGCGSGIFNLGMAPVRISCHTEQALEAGDLLIVEFDEAGPQWLWLVCGSYGLPTVGLIVSTIIASLFLSELPAAVALQSSFNGFRDLILAVAALAGLAGGVFAWRMMTPGVLLRLEKRLSLQTGRIVVAETVPLNPVVLSRSTCTIRENP</sequence>
<reference evidence="2 3" key="1">
    <citation type="submission" date="2016-12" db="EMBL/GenBank/DDBJ databases">
        <authorList>
            <person name="Song W.-J."/>
            <person name="Kurnit D.M."/>
        </authorList>
    </citation>
    <scope>NUCLEOTIDE SEQUENCE [LARGE SCALE GENOMIC DNA]</scope>
    <source>
        <strain evidence="2 3">IMCC3135</strain>
    </source>
</reference>
<organism evidence="2 3">
    <name type="scientific">Granulosicoccus antarcticus IMCC3135</name>
    <dbReference type="NCBI Taxonomy" id="1192854"/>
    <lineage>
        <taxon>Bacteria</taxon>
        <taxon>Pseudomonadati</taxon>
        <taxon>Pseudomonadota</taxon>
        <taxon>Gammaproteobacteria</taxon>
        <taxon>Chromatiales</taxon>
        <taxon>Granulosicoccaceae</taxon>
        <taxon>Granulosicoccus</taxon>
    </lineage>
</organism>
<protein>
    <recommendedName>
        <fullName evidence="4">SoxR reducing system protein RseC</fullName>
    </recommendedName>
</protein>
<accession>A0A2Z2NZX8</accession>
<dbReference type="KEGG" id="gai:IMCC3135_21940"/>
<proteinExistence type="predicted"/>
<dbReference type="Pfam" id="PF04246">
    <property type="entry name" value="RseC_MucC"/>
    <property type="match status" value="1"/>
</dbReference>
<feature type="transmembrane region" description="Helical" evidence="1">
    <location>
        <begin position="74"/>
        <end position="99"/>
    </location>
</feature>
<evidence type="ECO:0000256" key="1">
    <source>
        <dbReference type="SAM" id="Phobius"/>
    </source>
</evidence>
<feature type="transmembrane region" description="Helical" evidence="1">
    <location>
        <begin position="119"/>
        <end position="139"/>
    </location>
</feature>
<evidence type="ECO:0000313" key="2">
    <source>
        <dbReference type="EMBL" id="ASJ74460.1"/>
    </source>
</evidence>
<dbReference type="EMBL" id="CP018632">
    <property type="protein sequence ID" value="ASJ74460.1"/>
    <property type="molecule type" value="Genomic_DNA"/>
</dbReference>
<evidence type="ECO:0008006" key="4">
    <source>
        <dbReference type="Google" id="ProtNLM"/>
    </source>
</evidence>
<keyword evidence="1" id="KW-0472">Membrane</keyword>